<evidence type="ECO:0000256" key="1">
    <source>
        <dbReference type="SAM" id="MobiDB-lite"/>
    </source>
</evidence>
<name>A0A5C2S4R0_9APHY</name>
<evidence type="ECO:0000313" key="2">
    <source>
        <dbReference type="EMBL" id="RPD57894.1"/>
    </source>
</evidence>
<dbReference type="OrthoDB" id="2756468at2759"/>
<feature type="compositionally biased region" description="Polar residues" evidence="1">
    <location>
        <begin position="310"/>
        <end position="321"/>
    </location>
</feature>
<keyword evidence="3" id="KW-1185">Reference proteome</keyword>
<dbReference type="AlphaFoldDB" id="A0A5C2S4R0"/>
<gene>
    <name evidence="2" type="ORF">L227DRAFT_613280</name>
</gene>
<dbReference type="Proteomes" id="UP000313359">
    <property type="component" value="Unassembled WGS sequence"/>
</dbReference>
<proteinExistence type="predicted"/>
<accession>A0A5C2S4R0</accession>
<evidence type="ECO:0000313" key="3">
    <source>
        <dbReference type="Proteomes" id="UP000313359"/>
    </source>
</evidence>
<sequence length="364" mass="40555">MSECRRCANPLNDEYFPLGGHVEFVPFDILAVIESAHNPVEQEIFNKTMRPAGISVEMFTKRTIGDSDFEGRPAIALDFGLIHPAEGELVRSHVLITATYWGQYKQRRRLPLILQRFGVGIYQHATIAGEPGRFHLHTSPEWTNSSHAGDDTNAWLIARVYPFEGKLAKRSRWENVNRADRNSCSSFTVEEEFQDELQRVLVETWDDWIYSCEFDPKTLERNVADYKKFSNKLARYKKQTGKQGAQDPPMEMIQKQPIRFAHALLARPIIDESVVSANLNALELQVQPDDITEDNSTLAVSASAPIETAQASDKTAVASDTSAGHAAGPSAPPPKMSYAEKLKAKAGATSSQSVQKPARQMVPA</sequence>
<organism evidence="2 3">
    <name type="scientific">Lentinus tigrinus ALCF2SS1-6</name>
    <dbReference type="NCBI Taxonomy" id="1328759"/>
    <lineage>
        <taxon>Eukaryota</taxon>
        <taxon>Fungi</taxon>
        <taxon>Dikarya</taxon>
        <taxon>Basidiomycota</taxon>
        <taxon>Agaricomycotina</taxon>
        <taxon>Agaricomycetes</taxon>
        <taxon>Polyporales</taxon>
        <taxon>Polyporaceae</taxon>
        <taxon>Lentinus</taxon>
    </lineage>
</organism>
<reference evidence="2" key="1">
    <citation type="journal article" date="2018" name="Genome Biol. Evol.">
        <title>Genomics and development of Lentinus tigrinus, a white-rot wood-decaying mushroom with dimorphic fruiting bodies.</title>
        <authorList>
            <person name="Wu B."/>
            <person name="Xu Z."/>
            <person name="Knudson A."/>
            <person name="Carlson A."/>
            <person name="Chen N."/>
            <person name="Kovaka S."/>
            <person name="LaButti K."/>
            <person name="Lipzen A."/>
            <person name="Pennachio C."/>
            <person name="Riley R."/>
            <person name="Schakwitz W."/>
            <person name="Umezawa K."/>
            <person name="Ohm R.A."/>
            <person name="Grigoriev I.V."/>
            <person name="Nagy L.G."/>
            <person name="Gibbons J."/>
            <person name="Hibbett D."/>
        </authorList>
    </citation>
    <scope>NUCLEOTIDE SEQUENCE [LARGE SCALE GENOMIC DNA]</scope>
    <source>
        <strain evidence="2">ALCF2SS1-6</strain>
    </source>
</reference>
<dbReference type="EMBL" id="ML122278">
    <property type="protein sequence ID" value="RPD57894.1"/>
    <property type="molecule type" value="Genomic_DNA"/>
</dbReference>
<protein>
    <submittedName>
        <fullName evidence="2">Uncharacterized protein</fullName>
    </submittedName>
</protein>
<feature type="region of interest" description="Disordered" evidence="1">
    <location>
        <begin position="310"/>
        <end position="364"/>
    </location>
</feature>